<evidence type="ECO:0000313" key="2">
    <source>
        <dbReference type="Proteomes" id="UP001591681"/>
    </source>
</evidence>
<accession>A0ABD1KHF8</accession>
<gene>
    <name evidence="1" type="ORF">ACEWY4_005130</name>
</gene>
<protein>
    <submittedName>
        <fullName evidence="1">Uncharacterized protein</fullName>
    </submittedName>
</protein>
<dbReference type="Proteomes" id="UP001591681">
    <property type="component" value="Unassembled WGS sequence"/>
</dbReference>
<reference evidence="1 2" key="1">
    <citation type="submission" date="2024-09" db="EMBL/GenBank/DDBJ databases">
        <title>A chromosome-level genome assembly of Gray's grenadier anchovy, Coilia grayii.</title>
        <authorList>
            <person name="Fu Z."/>
        </authorList>
    </citation>
    <scope>NUCLEOTIDE SEQUENCE [LARGE SCALE GENOMIC DNA]</scope>
    <source>
        <strain evidence="1">G4</strain>
        <tissue evidence="1">Muscle</tissue>
    </source>
</reference>
<dbReference type="PANTHER" id="PTHR32014:SF2">
    <property type="entry name" value="BCL-2-MODIFYING FACTOR"/>
    <property type="match status" value="1"/>
</dbReference>
<dbReference type="EMBL" id="JBHFQA010000005">
    <property type="protein sequence ID" value="KAL2098650.1"/>
    <property type="molecule type" value="Genomic_DNA"/>
</dbReference>
<organism evidence="1 2">
    <name type="scientific">Coilia grayii</name>
    <name type="common">Gray's grenadier anchovy</name>
    <dbReference type="NCBI Taxonomy" id="363190"/>
    <lineage>
        <taxon>Eukaryota</taxon>
        <taxon>Metazoa</taxon>
        <taxon>Chordata</taxon>
        <taxon>Craniata</taxon>
        <taxon>Vertebrata</taxon>
        <taxon>Euteleostomi</taxon>
        <taxon>Actinopterygii</taxon>
        <taxon>Neopterygii</taxon>
        <taxon>Teleostei</taxon>
        <taxon>Clupei</taxon>
        <taxon>Clupeiformes</taxon>
        <taxon>Clupeoidei</taxon>
        <taxon>Engraulidae</taxon>
        <taxon>Coilinae</taxon>
        <taxon>Coilia</taxon>
    </lineage>
</organism>
<dbReference type="InterPro" id="IPR028192">
    <property type="entry name" value="BMF"/>
</dbReference>
<dbReference type="Pfam" id="PF15185">
    <property type="entry name" value="BMF"/>
    <property type="match status" value="1"/>
</dbReference>
<comment type="caution">
    <text evidence="1">The sequence shown here is derived from an EMBL/GenBank/DDBJ whole genome shotgun (WGS) entry which is preliminary data.</text>
</comment>
<keyword evidence="2" id="KW-1185">Reference proteome</keyword>
<dbReference type="AlphaFoldDB" id="A0ABD1KHF8"/>
<dbReference type="PANTHER" id="PTHR32014">
    <property type="entry name" value="BCL-2-MODIFYING FACTOR"/>
    <property type="match status" value="1"/>
</dbReference>
<name>A0ABD1KHF8_9TELE</name>
<evidence type="ECO:0000313" key="1">
    <source>
        <dbReference type="EMBL" id="KAL2098650.1"/>
    </source>
</evidence>
<proteinExistence type="predicted"/>
<sequence>MGMPLYSQQRKRVEAAISTTQPASPTIVILQISFLTRKYSDLEEKRRQPDCRALHMEDEDEDVFGDVSNWHTPFREIKETKSEDRATQTPGPALLLGNGMLPCGLAEEPRRIFHGNAALRLLHPPHLERVGRAMAEDQWGRADRPRQPAARSVEVEIGQKLQMIGDQFHQEQLQLFQRNQRHQRQPFWWRVAWACIACSSRDPWRRAASRGETD</sequence>